<keyword evidence="8" id="KW-0969">Cilium</keyword>
<evidence type="ECO:0000259" key="6">
    <source>
        <dbReference type="Pfam" id="PF00669"/>
    </source>
</evidence>
<sequence length="396" mass="41737">MRISTSYMAQQSVNTMLEGQSNLADLQNRINSGKRINSPSDDPVGATRALELTHMTADVAQYQRNITAANARLGLEDSALSASTDALTRVRTLLLEGMNGTQTDATRADIAAELTQIRTQLMGLANGKDGAGDFLFAGNQVGSQPFSVQSGNVVYTGDNGQRMIAAGPGMQVVTGDSGASVFMNIPTGNGTFQVSVPSTNTGSAVAGTLTVTDKSQWDNANYSIVFTAPDTYEVRDAGNNVVSNGTYTDTGSAVVAFKGVQVAISGKPAAGDTFNVAPSGQQDIFSTLGNIIDALKMPGGGADMQNALNQQFSNLDQAMDTITQTRSAIGGRMNALDQQASLNSDLTLQYQTALSDVQDLDYYDAISQLNLQNSALQAAQLTYTKVHSSSLFDYLR</sequence>
<proteinExistence type="inferred from homology"/>
<dbReference type="InterPro" id="IPR001492">
    <property type="entry name" value="Flagellin"/>
</dbReference>
<comment type="subcellular location">
    <subcellularLocation>
        <location evidence="1">Bacterial flagellum</location>
    </subcellularLocation>
    <subcellularLocation>
        <location evidence="2">Secreted</location>
    </subcellularLocation>
</comment>
<reference evidence="8 9" key="1">
    <citation type="submission" date="2019-02" db="EMBL/GenBank/DDBJ databases">
        <title>Dyella amyloliquefaciens sp. nov., isolated from forest soil.</title>
        <authorList>
            <person name="Gao Z.-H."/>
            <person name="Qiu L.-H."/>
        </authorList>
    </citation>
    <scope>NUCLEOTIDE SEQUENCE [LARGE SCALE GENOMIC DNA]</scope>
    <source>
        <strain evidence="8 9">KACC 12747</strain>
    </source>
</reference>
<evidence type="ECO:0000313" key="9">
    <source>
        <dbReference type="Proteomes" id="UP000291822"/>
    </source>
</evidence>
<organism evidence="8 9">
    <name type="scientific">Dyella soli</name>
    <dbReference type="NCBI Taxonomy" id="522319"/>
    <lineage>
        <taxon>Bacteria</taxon>
        <taxon>Pseudomonadati</taxon>
        <taxon>Pseudomonadota</taxon>
        <taxon>Gammaproteobacteria</taxon>
        <taxon>Lysobacterales</taxon>
        <taxon>Rhodanobacteraceae</taxon>
        <taxon>Dyella</taxon>
    </lineage>
</organism>
<comment type="similarity">
    <text evidence="3">Belongs to the bacterial flagellin family.</text>
</comment>
<protein>
    <submittedName>
        <fullName evidence="8">Flagellar hook-associated protein 3</fullName>
    </submittedName>
</protein>
<dbReference type="RefSeq" id="WP_131152338.1">
    <property type="nucleotide sequence ID" value="NZ_SJTG01000004.1"/>
</dbReference>
<keyword evidence="5" id="KW-0975">Bacterial flagellum</keyword>
<dbReference type="PANTHER" id="PTHR42792">
    <property type="entry name" value="FLAGELLIN"/>
    <property type="match status" value="1"/>
</dbReference>
<dbReference type="SUPFAM" id="SSF64518">
    <property type="entry name" value="Phase 1 flagellin"/>
    <property type="match status" value="1"/>
</dbReference>
<evidence type="ECO:0000313" key="8">
    <source>
        <dbReference type="EMBL" id="TCI07720.1"/>
    </source>
</evidence>
<comment type="caution">
    <text evidence="8">The sequence shown here is derived from an EMBL/GenBank/DDBJ whole genome shotgun (WGS) entry which is preliminary data.</text>
</comment>
<keyword evidence="8" id="KW-0282">Flagellum</keyword>
<dbReference type="Proteomes" id="UP000291822">
    <property type="component" value="Unassembled WGS sequence"/>
</dbReference>
<gene>
    <name evidence="8" type="primary">flgL</name>
    <name evidence="8" type="ORF">EZM97_23860</name>
</gene>
<feature type="domain" description="Flagellin N-terminal" evidence="6">
    <location>
        <begin position="3"/>
        <end position="140"/>
    </location>
</feature>
<dbReference type="GO" id="GO:0009424">
    <property type="term" value="C:bacterial-type flagellum hook"/>
    <property type="evidence" value="ECO:0007669"/>
    <property type="project" value="InterPro"/>
</dbReference>
<feature type="domain" description="Flagellar hook-associated protein 1 D2-like" evidence="7">
    <location>
        <begin position="198"/>
        <end position="278"/>
    </location>
</feature>
<keyword evidence="8" id="KW-0966">Cell projection</keyword>
<evidence type="ECO:0000259" key="7">
    <source>
        <dbReference type="Pfam" id="PF21158"/>
    </source>
</evidence>
<dbReference type="Pfam" id="PF21158">
    <property type="entry name" value="flgK_1st_1"/>
    <property type="match status" value="1"/>
</dbReference>
<dbReference type="GO" id="GO:0071973">
    <property type="term" value="P:bacterial-type flagellum-dependent cell motility"/>
    <property type="evidence" value="ECO:0007669"/>
    <property type="project" value="InterPro"/>
</dbReference>
<dbReference type="GO" id="GO:0005576">
    <property type="term" value="C:extracellular region"/>
    <property type="evidence" value="ECO:0007669"/>
    <property type="project" value="UniProtKB-SubCell"/>
</dbReference>
<evidence type="ECO:0000256" key="3">
    <source>
        <dbReference type="ARBA" id="ARBA00005709"/>
    </source>
</evidence>
<name>A0A4R0YH32_9GAMM</name>
<dbReference type="InterPro" id="IPR049119">
    <property type="entry name" value="FlgK_D2-like"/>
</dbReference>
<dbReference type="InterPro" id="IPR013384">
    <property type="entry name" value="Flagell_FlgL"/>
</dbReference>
<keyword evidence="4" id="KW-0964">Secreted</keyword>
<dbReference type="EMBL" id="SJTG01000004">
    <property type="protein sequence ID" value="TCI07720.1"/>
    <property type="molecule type" value="Genomic_DNA"/>
</dbReference>
<dbReference type="InterPro" id="IPR001029">
    <property type="entry name" value="Flagellin_N"/>
</dbReference>
<dbReference type="GO" id="GO:0005198">
    <property type="term" value="F:structural molecule activity"/>
    <property type="evidence" value="ECO:0007669"/>
    <property type="project" value="InterPro"/>
</dbReference>
<evidence type="ECO:0000256" key="1">
    <source>
        <dbReference type="ARBA" id="ARBA00004365"/>
    </source>
</evidence>
<evidence type="ECO:0000256" key="5">
    <source>
        <dbReference type="ARBA" id="ARBA00023143"/>
    </source>
</evidence>
<accession>A0A4R0YH32</accession>
<keyword evidence="9" id="KW-1185">Reference proteome</keyword>
<dbReference type="Gene3D" id="1.20.1330.10">
    <property type="entry name" value="f41 fragment of flagellin, N-terminal domain"/>
    <property type="match status" value="2"/>
</dbReference>
<evidence type="ECO:0000256" key="4">
    <source>
        <dbReference type="ARBA" id="ARBA00022525"/>
    </source>
</evidence>
<dbReference type="Pfam" id="PF00669">
    <property type="entry name" value="Flagellin_N"/>
    <property type="match status" value="1"/>
</dbReference>
<dbReference type="AlphaFoldDB" id="A0A4R0YH32"/>
<evidence type="ECO:0000256" key="2">
    <source>
        <dbReference type="ARBA" id="ARBA00004613"/>
    </source>
</evidence>
<dbReference type="PANTHER" id="PTHR42792:SF1">
    <property type="entry name" value="FLAGELLAR HOOK-ASSOCIATED PROTEIN 3"/>
    <property type="match status" value="1"/>
</dbReference>
<dbReference type="NCBIfam" id="TIGR02550">
    <property type="entry name" value="flagell_flgL"/>
    <property type="match status" value="1"/>
</dbReference>